<gene>
    <name evidence="8" type="ORF">KV110_28165</name>
</gene>
<evidence type="ECO:0000256" key="5">
    <source>
        <dbReference type="ARBA" id="ARBA00023136"/>
    </source>
</evidence>
<feature type="transmembrane region" description="Helical" evidence="6">
    <location>
        <begin position="308"/>
        <end position="325"/>
    </location>
</feature>
<dbReference type="InterPro" id="IPR011701">
    <property type="entry name" value="MFS"/>
</dbReference>
<feature type="transmembrane region" description="Helical" evidence="6">
    <location>
        <begin position="145"/>
        <end position="167"/>
    </location>
</feature>
<evidence type="ECO:0000313" key="9">
    <source>
        <dbReference type="Proteomes" id="UP000694257"/>
    </source>
</evidence>
<proteinExistence type="predicted"/>
<feature type="transmembrane region" description="Helical" evidence="6">
    <location>
        <begin position="281"/>
        <end position="302"/>
    </location>
</feature>
<evidence type="ECO:0000256" key="4">
    <source>
        <dbReference type="ARBA" id="ARBA00022989"/>
    </source>
</evidence>
<evidence type="ECO:0000256" key="2">
    <source>
        <dbReference type="ARBA" id="ARBA00022475"/>
    </source>
</evidence>
<dbReference type="CDD" id="cd17324">
    <property type="entry name" value="MFS_NepI_like"/>
    <property type="match status" value="1"/>
</dbReference>
<dbReference type="InterPro" id="IPR020846">
    <property type="entry name" value="MFS_dom"/>
</dbReference>
<accession>A0ABX8RIC2</accession>
<keyword evidence="2" id="KW-1003">Cell membrane</keyword>
<reference evidence="8 9" key="1">
    <citation type="submission" date="2021-07" db="EMBL/GenBank/DDBJ databases">
        <title>Whole Genome Sequence of Nocardia Iowensis.</title>
        <authorList>
            <person name="Lamm A."/>
            <person name="Collins-Fairclough A.M."/>
            <person name="Bunk B."/>
            <person name="Sproer C."/>
        </authorList>
    </citation>
    <scope>NUCLEOTIDE SEQUENCE [LARGE SCALE GENOMIC DNA]</scope>
    <source>
        <strain evidence="8 9">NRRL 5646</strain>
    </source>
</reference>
<dbReference type="PROSITE" id="PS50850">
    <property type="entry name" value="MFS"/>
    <property type="match status" value="1"/>
</dbReference>
<comment type="subcellular location">
    <subcellularLocation>
        <location evidence="1">Cell membrane</location>
        <topology evidence="1">Multi-pass membrane protein</topology>
    </subcellularLocation>
</comment>
<feature type="transmembrane region" description="Helical" evidence="6">
    <location>
        <begin position="212"/>
        <end position="236"/>
    </location>
</feature>
<feature type="transmembrane region" description="Helical" evidence="6">
    <location>
        <begin position="375"/>
        <end position="394"/>
    </location>
</feature>
<evidence type="ECO:0000256" key="3">
    <source>
        <dbReference type="ARBA" id="ARBA00022692"/>
    </source>
</evidence>
<feature type="transmembrane region" description="Helical" evidence="6">
    <location>
        <begin position="82"/>
        <end position="102"/>
    </location>
</feature>
<feature type="transmembrane region" description="Helical" evidence="6">
    <location>
        <begin position="248"/>
        <end position="269"/>
    </location>
</feature>
<evidence type="ECO:0000313" key="8">
    <source>
        <dbReference type="EMBL" id="QXN89380.1"/>
    </source>
</evidence>
<dbReference type="Proteomes" id="UP000694257">
    <property type="component" value="Chromosome"/>
</dbReference>
<evidence type="ECO:0000256" key="6">
    <source>
        <dbReference type="SAM" id="Phobius"/>
    </source>
</evidence>
<sequence>MTSSTKSAVADRTLPPWLLCLLLLTFVIGTDDFVIAGVLREIGTDLDVSAAAAGQLITVFSVTYAVAAPVMAVLTARLPRRAVMITGMLLFALMNVGAALAPNYPVLMIFRVLAAITASMMTPAAFSTAAALAPPAKIGRFMGTVATGLTGALVIGVPVGTWLGGAFGWRSTMVYVVCLALVVAAGLAIFMPKMDAAAPLTLGQRLSPLRRTPVVAGLIAMVVAAASGLMAFVYIGPIAASLSKAGPTALGALIAALGIAGIAGAMLGGRGADRFGPEKTLMIALSGQVLATILLAGAGWLWDGRVSIVVVGLLFACWGVTGWALNSPSQMRLMKVAGDSATEAIALNTSAMYVGIAIAGLVGGTALTAGGATGVLTASAGLGVLGIAIFALSFRTGGTPRTADVSTASLVEETA</sequence>
<dbReference type="InterPro" id="IPR050189">
    <property type="entry name" value="MFS_Efflux_Transporters"/>
</dbReference>
<dbReference type="PANTHER" id="PTHR43124:SF10">
    <property type="entry name" value="PURINE EFFLUX PUMP PBUE"/>
    <property type="match status" value="1"/>
</dbReference>
<dbReference type="PANTHER" id="PTHR43124">
    <property type="entry name" value="PURINE EFFLUX PUMP PBUE"/>
    <property type="match status" value="1"/>
</dbReference>
<organism evidence="8 9">
    <name type="scientific">Nocardia iowensis</name>
    <dbReference type="NCBI Taxonomy" id="204891"/>
    <lineage>
        <taxon>Bacteria</taxon>
        <taxon>Bacillati</taxon>
        <taxon>Actinomycetota</taxon>
        <taxon>Actinomycetes</taxon>
        <taxon>Mycobacteriales</taxon>
        <taxon>Nocardiaceae</taxon>
        <taxon>Nocardia</taxon>
    </lineage>
</organism>
<feature type="transmembrane region" description="Helical" evidence="6">
    <location>
        <begin position="108"/>
        <end position="133"/>
    </location>
</feature>
<dbReference type="Pfam" id="PF07690">
    <property type="entry name" value="MFS_1"/>
    <property type="match status" value="1"/>
</dbReference>
<evidence type="ECO:0000259" key="7">
    <source>
        <dbReference type="PROSITE" id="PS50850"/>
    </source>
</evidence>
<keyword evidence="9" id="KW-1185">Reference proteome</keyword>
<feature type="transmembrane region" description="Helical" evidence="6">
    <location>
        <begin position="52"/>
        <end position="75"/>
    </location>
</feature>
<dbReference type="EMBL" id="CP078145">
    <property type="protein sequence ID" value="QXN89380.1"/>
    <property type="molecule type" value="Genomic_DNA"/>
</dbReference>
<keyword evidence="4 6" id="KW-1133">Transmembrane helix</keyword>
<feature type="transmembrane region" description="Helical" evidence="6">
    <location>
        <begin position="345"/>
        <end position="369"/>
    </location>
</feature>
<keyword evidence="5 6" id="KW-0472">Membrane</keyword>
<protein>
    <submittedName>
        <fullName evidence="8">MFS transporter</fullName>
    </submittedName>
</protein>
<dbReference type="RefSeq" id="WP_218470256.1">
    <property type="nucleotide sequence ID" value="NZ_BAABJN010000003.1"/>
</dbReference>
<name>A0ABX8RIC2_NOCIO</name>
<evidence type="ECO:0000256" key="1">
    <source>
        <dbReference type="ARBA" id="ARBA00004651"/>
    </source>
</evidence>
<feature type="transmembrane region" description="Helical" evidence="6">
    <location>
        <begin position="173"/>
        <end position="191"/>
    </location>
</feature>
<keyword evidence="3 6" id="KW-0812">Transmembrane</keyword>
<feature type="domain" description="Major facilitator superfamily (MFS) profile" evidence="7">
    <location>
        <begin position="17"/>
        <end position="398"/>
    </location>
</feature>